<dbReference type="AlphaFoldDB" id="A0A0E9RFV3"/>
<organism evidence="1">
    <name type="scientific">Anguilla anguilla</name>
    <name type="common">European freshwater eel</name>
    <name type="synonym">Muraena anguilla</name>
    <dbReference type="NCBI Taxonomy" id="7936"/>
    <lineage>
        <taxon>Eukaryota</taxon>
        <taxon>Metazoa</taxon>
        <taxon>Chordata</taxon>
        <taxon>Craniata</taxon>
        <taxon>Vertebrata</taxon>
        <taxon>Euteleostomi</taxon>
        <taxon>Actinopterygii</taxon>
        <taxon>Neopterygii</taxon>
        <taxon>Teleostei</taxon>
        <taxon>Anguilliformes</taxon>
        <taxon>Anguillidae</taxon>
        <taxon>Anguilla</taxon>
    </lineage>
</organism>
<evidence type="ECO:0000313" key="1">
    <source>
        <dbReference type="EMBL" id="JAH27964.1"/>
    </source>
</evidence>
<accession>A0A0E9RFV3</accession>
<reference evidence="1" key="1">
    <citation type="submission" date="2014-11" db="EMBL/GenBank/DDBJ databases">
        <authorList>
            <person name="Amaro Gonzalez C."/>
        </authorList>
    </citation>
    <scope>NUCLEOTIDE SEQUENCE</scope>
</reference>
<protein>
    <submittedName>
        <fullName evidence="1">Uncharacterized protein</fullName>
    </submittedName>
</protein>
<sequence length="67" mass="7907">MWWSTATISPISINVLHAQTQKDSVQHTVRFLKPIFLIPDLILLGWKMFRGLVKAMQHLDRTRNYML</sequence>
<proteinExistence type="predicted"/>
<name>A0A0E9RFV3_ANGAN</name>
<reference evidence="1" key="2">
    <citation type="journal article" date="2015" name="Fish Shellfish Immunol.">
        <title>Early steps in the European eel (Anguilla anguilla)-Vibrio vulnificus interaction in the gills: Role of the RtxA13 toxin.</title>
        <authorList>
            <person name="Callol A."/>
            <person name="Pajuelo D."/>
            <person name="Ebbesson L."/>
            <person name="Teles M."/>
            <person name="MacKenzie S."/>
            <person name="Amaro C."/>
        </authorList>
    </citation>
    <scope>NUCLEOTIDE SEQUENCE</scope>
</reference>
<dbReference type="EMBL" id="GBXM01080613">
    <property type="protein sequence ID" value="JAH27964.1"/>
    <property type="molecule type" value="Transcribed_RNA"/>
</dbReference>